<protein>
    <recommendedName>
        <fullName evidence="3">YaaC</fullName>
    </recommendedName>
</protein>
<dbReference type="eggNOG" id="ENOG502Z9JI">
    <property type="taxonomic scope" value="Bacteria"/>
</dbReference>
<gene>
    <name evidence="1" type="ORF">N783_10735</name>
</gene>
<evidence type="ECO:0008006" key="3">
    <source>
        <dbReference type="Google" id="ProtNLM"/>
    </source>
</evidence>
<evidence type="ECO:0000313" key="2">
    <source>
        <dbReference type="Proteomes" id="UP000030403"/>
    </source>
</evidence>
<accession>A0A0A5G738</accession>
<dbReference type="RefSeq" id="WP_036842280.1">
    <property type="nucleotide sequence ID" value="NZ_AULJ01000044.1"/>
</dbReference>
<evidence type="ECO:0000313" key="1">
    <source>
        <dbReference type="EMBL" id="KGX86973.1"/>
    </source>
</evidence>
<sequence>MQNIQSIYTQLQSAPFTQKYLKECYKKQGFEDAEKKCFDNTYRFIYFLEHAETYYEQGRKAPLSIKPVLYFYGMSQLLKAALLTCRPDYPETTAVLAHGVSSRKRKKQNYTFLQDEVKIQHKGLFSYVSKHLFNVEHLLDQKFSMDELLRRIPEVDHVYQFPNKPSSFYTIGHQENPTLRVPIGILDDYHWTFSYFEQHMNQVLPNIKDVDQEENFIVINLDEPIGHLGRSFFYMDSQTNQLVLPKRRSLFSYVPEVLNHYILLYNLSMICRYETEWWGDVLHSFSSEDLVFIQAFLETTSEKIPRLMAHIFMD</sequence>
<name>A0A0A5G738_9BACI</name>
<reference evidence="1 2" key="1">
    <citation type="submission" date="2013-08" db="EMBL/GenBank/DDBJ databases">
        <authorList>
            <person name="Huang J."/>
            <person name="Wang G."/>
        </authorList>
    </citation>
    <scope>NUCLEOTIDE SEQUENCE [LARGE SCALE GENOMIC DNA]</scope>
    <source>
        <strain evidence="1 2">BH030004</strain>
    </source>
</reference>
<keyword evidence="2" id="KW-1185">Reference proteome</keyword>
<dbReference type="STRING" id="1385511.GCA_000425225_03348"/>
<organism evidence="1 2">
    <name type="scientific">Pontibacillus marinus BH030004 = DSM 16465</name>
    <dbReference type="NCBI Taxonomy" id="1385511"/>
    <lineage>
        <taxon>Bacteria</taxon>
        <taxon>Bacillati</taxon>
        <taxon>Bacillota</taxon>
        <taxon>Bacilli</taxon>
        <taxon>Bacillales</taxon>
        <taxon>Bacillaceae</taxon>
        <taxon>Pontibacillus</taxon>
    </lineage>
</organism>
<dbReference type="Pfam" id="PF14175">
    <property type="entry name" value="YaaC"/>
    <property type="match status" value="1"/>
</dbReference>
<dbReference type="OrthoDB" id="2380109at2"/>
<dbReference type="AlphaFoldDB" id="A0A0A5G738"/>
<comment type="caution">
    <text evidence="1">The sequence shown here is derived from an EMBL/GenBank/DDBJ whole genome shotgun (WGS) entry which is preliminary data.</text>
</comment>
<proteinExistence type="predicted"/>
<dbReference type="Proteomes" id="UP000030403">
    <property type="component" value="Unassembled WGS sequence"/>
</dbReference>
<dbReference type="EMBL" id="AVPF01000027">
    <property type="protein sequence ID" value="KGX86973.1"/>
    <property type="molecule type" value="Genomic_DNA"/>
</dbReference>
<dbReference type="InterPro" id="IPR026988">
    <property type="entry name" value="YaaC-like"/>
</dbReference>